<dbReference type="Gene3D" id="3.10.180.10">
    <property type="entry name" value="2,3-Dihydroxybiphenyl 1,2-Dioxygenase, domain 1"/>
    <property type="match status" value="1"/>
</dbReference>
<gene>
    <name evidence="3" type="ORF">S06H3_48948</name>
</gene>
<dbReference type="AlphaFoldDB" id="X1MN70"/>
<dbReference type="PROSITE" id="PS51819">
    <property type="entry name" value="VOC"/>
    <property type="match status" value="1"/>
</dbReference>
<feature type="non-terminal residue" evidence="3">
    <location>
        <position position="1"/>
    </location>
</feature>
<name>X1MN70_9ZZZZ</name>
<dbReference type="PANTHER" id="PTHR36113">
    <property type="entry name" value="LYASE, PUTATIVE-RELATED-RELATED"/>
    <property type="match status" value="1"/>
</dbReference>
<evidence type="ECO:0000256" key="1">
    <source>
        <dbReference type="ARBA" id="ARBA00022723"/>
    </source>
</evidence>
<evidence type="ECO:0000313" key="3">
    <source>
        <dbReference type="EMBL" id="GAI32768.1"/>
    </source>
</evidence>
<dbReference type="NCBIfam" id="NF008551">
    <property type="entry name" value="PRK11478.1"/>
    <property type="match status" value="1"/>
</dbReference>
<keyword evidence="1" id="KW-0479">Metal-binding</keyword>
<dbReference type="InterPro" id="IPR051332">
    <property type="entry name" value="Fosfomycin_Res_Enzymes"/>
</dbReference>
<feature type="domain" description="VOC" evidence="2">
    <location>
        <begin position="8"/>
        <end position="130"/>
    </location>
</feature>
<organism evidence="3">
    <name type="scientific">marine sediment metagenome</name>
    <dbReference type="NCBI Taxonomy" id="412755"/>
    <lineage>
        <taxon>unclassified sequences</taxon>
        <taxon>metagenomes</taxon>
        <taxon>ecological metagenomes</taxon>
    </lineage>
</organism>
<dbReference type="GO" id="GO:0046872">
    <property type="term" value="F:metal ion binding"/>
    <property type="evidence" value="ECO:0007669"/>
    <property type="project" value="UniProtKB-KW"/>
</dbReference>
<dbReference type="CDD" id="cd08352">
    <property type="entry name" value="VOC_Bs_YwkD_like"/>
    <property type="match status" value="1"/>
</dbReference>
<dbReference type="InterPro" id="IPR037523">
    <property type="entry name" value="VOC_core"/>
</dbReference>
<reference evidence="3" key="1">
    <citation type="journal article" date="2014" name="Front. Microbiol.">
        <title>High frequency of phylogenetically diverse reductive dehalogenase-homologous genes in deep subseafloor sedimentary metagenomes.</title>
        <authorList>
            <person name="Kawai M."/>
            <person name="Futagami T."/>
            <person name="Toyoda A."/>
            <person name="Takaki Y."/>
            <person name="Nishi S."/>
            <person name="Hori S."/>
            <person name="Arai W."/>
            <person name="Tsubouchi T."/>
            <person name="Morono Y."/>
            <person name="Uchiyama I."/>
            <person name="Ito T."/>
            <person name="Fujiyama A."/>
            <person name="Inagaki F."/>
            <person name="Takami H."/>
        </authorList>
    </citation>
    <scope>NUCLEOTIDE SEQUENCE</scope>
    <source>
        <strain evidence="3">Expedition CK06-06</strain>
    </source>
</reference>
<dbReference type="Pfam" id="PF00903">
    <property type="entry name" value="Glyoxalase"/>
    <property type="match status" value="1"/>
</dbReference>
<accession>X1MN70</accession>
<dbReference type="SUPFAM" id="SSF54593">
    <property type="entry name" value="Glyoxalase/Bleomycin resistance protein/Dihydroxybiphenyl dioxygenase"/>
    <property type="match status" value="1"/>
</dbReference>
<proteinExistence type="predicted"/>
<dbReference type="PANTHER" id="PTHR36113:SF6">
    <property type="entry name" value="FOSFOMYCIN RESISTANCE PROTEIN FOSX"/>
    <property type="match status" value="1"/>
</dbReference>
<evidence type="ECO:0000259" key="2">
    <source>
        <dbReference type="PROSITE" id="PS51819"/>
    </source>
</evidence>
<sequence>DRKPMFSRFHHVAVICSDYDRSKQFYTETLGYGIIAENWRPDSQSWKCDLRSGDTQIELFHFPHSPARASRPEACGLRHLAFAVTSVEDTLAWLHARGVATEPVRIDPYTKRAFAFFADPDGLPIEVYEVGQEQDPEVREGA</sequence>
<comment type="caution">
    <text evidence="3">The sequence shown here is derived from an EMBL/GenBank/DDBJ whole genome shotgun (WGS) entry which is preliminary data.</text>
</comment>
<dbReference type="EMBL" id="BARV01030865">
    <property type="protein sequence ID" value="GAI32768.1"/>
    <property type="molecule type" value="Genomic_DNA"/>
</dbReference>
<dbReference type="InterPro" id="IPR037478">
    <property type="entry name" value="YwkD-like_dom"/>
</dbReference>
<dbReference type="InterPro" id="IPR029068">
    <property type="entry name" value="Glyas_Bleomycin-R_OHBP_Dase"/>
</dbReference>
<dbReference type="InterPro" id="IPR004360">
    <property type="entry name" value="Glyas_Fos-R_dOase_dom"/>
</dbReference>
<protein>
    <recommendedName>
        <fullName evidence="2">VOC domain-containing protein</fullName>
    </recommendedName>
</protein>